<keyword evidence="2" id="KW-0808">Transferase</keyword>
<organism evidence="5 6">
    <name type="scientific">Setaria italica</name>
    <name type="common">Foxtail millet</name>
    <name type="synonym">Panicum italicum</name>
    <dbReference type="NCBI Taxonomy" id="4555"/>
    <lineage>
        <taxon>Eukaryota</taxon>
        <taxon>Viridiplantae</taxon>
        <taxon>Streptophyta</taxon>
        <taxon>Embryophyta</taxon>
        <taxon>Tracheophyta</taxon>
        <taxon>Spermatophyta</taxon>
        <taxon>Magnoliopsida</taxon>
        <taxon>Liliopsida</taxon>
        <taxon>Poales</taxon>
        <taxon>Poaceae</taxon>
        <taxon>PACMAD clade</taxon>
        <taxon>Panicoideae</taxon>
        <taxon>Panicodae</taxon>
        <taxon>Paniceae</taxon>
        <taxon>Cenchrinae</taxon>
        <taxon>Setaria</taxon>
    </lineage>
</organism>
<dbReference type="HOGENOM" id="CLU_014546_1_0_1"/>
<evidence type="ECO:0000256" key="4">
    <source>
        <dbReference type="SAM" id="MobiDB-lite"/>
    </source>
</evidence>
<dbReference type="PANTHER" id="PTHR31642">
    <property type="entry name" value="TRICHOTHECENE 3-O-ACETYLTRANSFERASE"/>
    <property type="match status" value="1"/>
</dbReference>
<sequence>MATPQVRSSELQVRVVNRRLVKVSDHPKEPRADVITVSNLDLIPNTYQTSVLCIYPKPLTGDFDAVIHCRNQGAELVVSEAEVPLRSLDFGLADESLKRILLVSFACGGFSVAWSNNNLVLDGNSAMRLVRTCSELAHSETIAAVGAPSYDHSALRPRDPPSYAVADPGPELPRLQPGSGSPGPRLENSGDLRKIIQLIELRCLGPAWVRPWSYGSSLDEMFTPFDDAHLVDVLTARDSVVERLYYVEAQDIARLKAMASAGEAGQRASRVQAVSTYLWKSLAAAVGGASKRGPKATCRMGWSGVGNVTPYVVGEAAVATIQQETMAGVAAMVRDAITSVDYDERVQELVDWVEEHKGEDRVWASFPLDTDFGFGHAALAMPTWASEGLCSANLVVTAHPGGNGSWIISADLWARSPPRSSPMSCVSSSLSRAHGGVSWCLATCLARRLNAWLGGLNAWLRGEYRPRDLR</sequence>
<evidence type="ECO:0000256" key="3">
    <source>
        <dbReference type="ARBA" id="ARBA00023315"/>
    </source>
</evidence>
<proteinExistence type="inferred from homology"/>
<dbReference type="STRING" id="4555.K4ALL2"/>
<dbReference type="InParanoid" id="K4ALL2"/>
<dbReference type="Gramene" id="KQK89091">
    <property type="protein sequence ID" value="KQK89091"/>
    <property type="gene ID" value="SETIT_039793mg"/>
</dbReference>
<keyword evidence="6" id="KW-1185">Reference proteome</keyword>
<comment type="similarity">
    <text evidence="1">Belongs to the plant acyltransferase family.</text>
</comment>
<dbReference type="InterPro" id="IPR050317">
    <property type="entry name" value="Plant_Fungal_Acyltransferase"/>
</dbReference>
<name>K4ALL2_SETIT</name>
<dbReference type="eggNOG" id="ENOG502QV4M">
    <property type="taxonomic scope" value="Eukaryota"/>
</dbReference>
<dbReference type="AlphaFoldDB" id="K4ALL2"/>
<protein>
    <submittedName>
        <fullName evidence="5">Uncharacterized protein</fullName>
    </submittedName>
</protein>
<dbReference type="Gene3D" id="3.30.559.10">
    <property type="entry name" value="Chloramphenicol acetyltransferase-like domain"/>
    <property type="match status" value="2"/>
</dbReference>
<evidence type="ECO:0000256" key="2">
    <source>
        <dbReference type="ARBA" id="ARBA00022679"/>
    </source>
</evidence>
<reference evidence="6" key="1">
    <citation type="journal article" date="2012" name="Nat. Biotechnol.">
        <title>Reference genome sequence of the model plant Setaria.</title>
        <authorList>
            <person name="Bennetzen J.L."/>
            <person name="Schmutz J."/>
            <person name="Wang H."/>
            <person name="Percifield R."/>
            <person name="Hawkins J."/>
            <person name="Pontaroli A.C."/>
            <person name="Estep M."/>
            <person name="Feng L."/>
            <person name="Vaughn J.N."/>
            <person name="Grimwood J."/>
            <person name="Jenkins J."/>
            <person name="Barry K."/>
            <person name="Lindquist E."/>
            <person name="Hellsten U."/>
            <person name="Deshpande S."/>
            <person name="Wang X."/>
            <person name="Wu X."/>
            <person name="Mitros T."/>
            <person name="Triplett J."/>
            <person name="Yang X."/>
            <person name="Ye C.Y."/>
            <person name="Mauro-Herrera M."/>
            <person name="Wang L."/>
            <person name="Li P."/>
            <person name="Sharma M."/>
            <person name="Sharma R."/>
            <person name="Ronald P.C."/>
            <person name="Panaud O."/>
            <person name="Kellogg E.A."/>
            <person name="Brutnell T.P."/>
            <person name="Doust A.N."/>
            <person name="Tuskan G.A."/>
            <person name="Rokhsar D."/>
            <person name="Devos K.M."/>
        </authorList>
    </citation>
    <scope>NUCLEOTIDE SEQUENCE [LARGE SCALE GENOMIC DNA]</scope>
    <source>
        <strain evidence="6">cv. Yugu1</strain>
    </source>
</reference>
<dbReference type="GO" id="GO:0016747">
    <property type="term" value="F:acyltransferase activity, transferring groups other than amino-acyl groups"/>
    <property type="evidence" value="ECO:0000318"/>
    <property type="project" value="GO_Central"/>
</dbReference>
<evidence type="ECO:0000313" key="5">
    <source>
        <dbReference type="EnsemblPlants" id="KQK89091"/>
    </source>
</evidence>
<reference evidence="5" key="2">
    <citation type="submission" date="2018-08" db="UniProtKB">
        <authorList>
            <consortium name="EnsemblPlants"/>
        </authorList>
    </citation>
    <scope>IDENTIFICATION</scope>
    <source>
        <strain evidence="5">Yugu1</strain>
    </source>
</reference>
<feature type="region of interest" description="Disordered" evidence="4">
    <location>
        <begin position="150"/>
        <end position="187"/>
    </location>
</feature>
<accession>K4ALL2</accession>
<dbReference type="PANTHER" id="PTHR31642:SF114">
    <property type="entry name" value="OS07G0244600 PROTEIN"/>
    <property type="match status" value="1"/>
</dbReference>
<dbReference type="Proteomes" id="UP000004995">
    <property type="component" value="Unassembled WGS sequence"/>
</dbReference>
<evidence type="ECO:0000313" key="6">
    <source>
        <dbReference type="Proteomes" id="UP000004995"/>
    </source>
</evidence>
<evidence type="ECO:0000256" key="1">
    <source>
        <dbReference type="ARBA" id="ARBA00009861"/>
    </source>
</evidence>
<dbReference type="OMA" id="CMLANAW"/>
<dbReference type="InterPro" id="IPR023213">
    <property type="entry name" value="CAT-like_dom_sf"/>
</dbReference>
<keyword evidence="3" id="KW-0012">Acyltransferase</keyword>
<dbReference type="EnsemblPlants" id="KQK89091">
    <property type="protein sequence ID" value="KQK89091"/>
    <property type="gene ID" value="SETIT_039793mg"/>
</dbReference>
<dbReference type="EMBL" id="AGNK02005615">
    <property type="status" value="NOT_ANNOTATED_CDS"/>
    <property type="molecule type" value="Genomic_DNA"/>
</dbReference>